<keyword evidence="6" id="KW-1185">Reference proteome</keyword>
<dbReference type="Pfam" id="PF07707">
    <property type="entry name" value="BACK"/>
    <property type="match status" value="1"/>
</dbReference>
<dbReference type="EMBL" id="LJIG01016091">
    <property type="protein sequence ID" value="KRT81641.1"/>
    <property type="molecule type" value="Genomic_DNA"/>
</dbReference>
<dbReference type="SMART" id="SM00875">
    <property type="entry name" value="BACK"/>
    <property type="match status" value="1"/>
</dbReference>
<evidence type="ECO:0000256" key="3">
    <source>
        <dbReference type="ARBA" id="ARBA00023203"/>
    </source>
</evidence>
<dbReference type="PANTHER" id="PTHR24412">
    <property type="entry name" value="KELCH PROTEIN"/>
    <property type="match status" value="1"/>
</dbReference>
<feature type="domain" description="BTB" evidence="4">
    <location>
        <begin position="66"/>
        <end position="133"/>
    </location>
</feature>
<evidence type="ECO:0000256" key="1">
    <source>
        <dbReference type="ARBA" id="ARBA00022441"/>
    </source>
</evidence>
<keyword evidence="1" id="KW-0880">Kelch repeat</keyword>
<dbReference type="InterPro" id="IPR011333">
    <property type="entry name" value="SKP1/BTB/POZ_sf"/>
</dbReference>
<dbReference type="OrthoDB" id="1022638at2759"/>
<dbReference type="SMART" id="SM00225">
    <property type="entry name" value="BTB"/>
    <property type="match status" value="1"/>
</dbReference>
<organism evidence="5 6">
    <name type="scientific">Oryctes borbonicus</name>
    <dbReference type="NCBI Taxonomy" id="1629725"/>
    <lineage>
        <taxon>Eukaryota</taxon>
        <taxon>Metazoa</taxon>
        <taxon>Ecdysozoa</taxon>
        <taxon>Arthropoda</taxon>
        <taxon>Hexapoda</taxon>
        <taxon>Insecta</taxon>
        <taxon>Pterygota</taxon>
        <taxon>Neoptera</taxon>
        <taxon>Endopterygota</taxon>
        <taxon>Coleoptera</taxon>
        <taxon>Polyphaga</taxon>
        <taxon>Scarabaeiformia</taxon>
        <taxon>Scarabaeidae</taxon>
        <taxon>Dynastinae</taxon>
        <taxon>Oryctes</taxon>
    </lineage>
</organism>
<dbReference type="Gene3D" id="1.25.40.420">
    <property type="match status" value="1"/>
</dbReference>
<dbReference type="SUPFAM" id="SSF117281">
    <property type="entry name" value="Kelch motif"/>
    <property type="match status" value="1"/>
</dbReference>
<proteinExistence type="predicted"/>
<dbReference type="GO" id="GO:0003779">
    <property type="term" value="F:actin binding"/>
    <property type="evidence" value="ECO:0007669"/>
    <property type="project" value="UniProtKB-KW"/>
</dbReference>
<evidence type="ECO:0000259" key="4">
    <source>
        <dbReference type="PROSITE" id="PS50097"/>
    </source>
</evidence>
<dbReference type="Gene3D" id="3.30.710.10">
    <property type="entry name" value="Potassium Channel Kv1.1, Chain A"/>
    <property type="match status" value="1"/>
</dbReference>
<dbReference type="SUPFAM" id="SSF54695">
    <property type="entry name" value="POZ domain"/>
    <property type="match status" value="1"/>
</dbReference>
<dbReference type="Gene3D" id="2.120.10.80">
    <property type="entry name" value="Kelch-type beta propeller"/>
    <property type="match status" value="1"/>
</dbReference>
<dbReference type="InterPro" id="IPR015915">
    <property type="entry name" value="Kelch-typ_b-propeller"/>
</dbReference>
<dbReference type="InterPro" id="IPR011705">
    <property type="entry name" value="BACK"/>
</dbReference>
<name>A0A0T6B2Q8_9SCAR</name>
<dbReference type="InterPro" id="IPR006652">
    <property type="entry name" value="Kelch_1"/>
</dbReference>
<evidence type="ECO:0000256" key="2">
    <source>
        <dbReference type="ARBA" id="ARBA00022737"/>
    </source>
</evidence>
<dbReference type="AlphaFoldDB" id="A0A0T6B2Q8"/>
<comment type="caution">
    <text evidence="5">The sequence shown here is derived from an EMBL/GenBank/DDBJ whole genome shotgun (WGS) entry which is preliminary data.</text>
</comment>
<dbReference type="PROSITE" id="PS50097">
    <property type="entry name" value="BTB"/>
    <property type="match status" value="1"/>
</dbReference>
<dbReference type="FunFam" id="1.25.40.420:FF:000001">
    <property type="entry name" value="Kelch-like family member 12"/>
    <property type="match status" value="1"/>
</dbReference>
<gene>
    <name evidence="5" type="ORF">AMK59_6266</name>
</gene>
<evidence type="ECO:0000313" key="5">
    <source>
        <dbReference type="EMBL" id="KRT81641.1"/>
    </source>
</evidence>
<keyword evidence="3" id="KW-0009">Actin-binding</keyword>
<dbReference type="PANTHER" id="PTHR24412:SF35">
    <property type="entry name" value="ACTIN-BINDING PROTEIN IPP"/>
    <property type="match status" value="1"/>
</dbReference>
<accession>A0A0T6B2Q8</accession>
<keyword evidence="2" id="KW-0677">Repeat</keyword>
<dbReference type="Proteomes" id="UP000051574">
    <property type="component" value="Unassembled WGS sequence"/>
</dbReference>
<dbReference type="Pfam" id="PF00651">
    <property type="entry name" value="BTB"/>
    <property type="match status" value="1"/>
</dbReference>
<dbReference type="InterPro" id="IPR000210">
    <property type="entry name" value="BTB/POZ_dom"/>
</dbReference>
<evidence type="ECO:0000313" key="6">
    <source>
        <dbReference type="Proteomes" id="UP000051574"/>
    </source>
</evidence>
<reference evidence="5 6" key="1">
    <citation type="submission" date="2015-09" db="EMBL/GenBank/DDBJ databases">
        <title>Draft genome of the scarab beetle Oryctes borbonicus.</title>
        <authorList>
            <person name="Meyer J.M."/>
            <person name="Markov G.V."/>
            <person name="Baskaran P."/>
            <person name="Herrmann M."/>
            <person name="Sommer R.J."/>
            <person name="Roedelsperger C."/>
        </authorList>
    </citation>
    <scope>NUCLEOTIDE SEQUENCE [LARGE SCALE GENOMIC DNA]</scope>
    <source>
        <strain evidence="5">OB123</strain>
        <tissue evidence="5">Whole animal</tissue>
    </source>
</reference>
<protein>
    <submittedName>
        <fullName evidence="5">BTB And C-terminal Kelch domain containing protein</fullName>
    </submittedName>
</protein>
<dbReference type="SMART" id="SM00612">
    <property type="entry name" value="Kelch"/>
    <property type="match status" value="3"/>
</dbReference>
<dbReference type="Pfam" id="PF01344">
    <property type="entry name" value="Kelch_1"/>
    <property type="match status" value="2"/>
</dbReference>
<sequence length="457" mass="51739">MRFLMDFIMPPFRSSKCILDMSNNKNNNYFIPLPSTSNEDVNHKCCDYPPKVLGNLNQLRQNSRFCDVEIVAGDKIIKAHKAVLAASSNYFQAMFTGGLCEKDQNSVELHAISSHILEILINFIYSGEVCINQNNVQELIVAADMLELHEVVLGCSNFLIKELHPINAVGIFRFAEAHNCTELMTASYEFILNHFPQVCAEDEIYELPKDQIIKFLSSEHVRVDSEFQVFQAAIRWITHDIMDRRKYVFEILKHVRLPLFSLGLLERAVNDCNDCSLKVALKSIHNDLVNRKGCLVPLMVNPRICAKKDIYVIGGNKRELVWHRGSESYCVSVVKFDTFKKEWSTAPDLLVNRIVPGVATLNGKIYVVGGEQESNSLSCCECYDPQLNCWTLIASMIVPRCEFGLCALNGYLYALGGWIGDDIGGCIERYDTKIDEWRHVGVLPEPRFSMGVVAYNG</sequence>